<accession>A0ABT4X7C5</accession>
<feature type="signal peptide" evidence="1">
    <location>
        <begin position="1"/>
        <end position="25"/>
    </location>
</feature>
<dbReference type="RefSeq" id="WP_271342003.1">
    <property type="nucleotide sequence ID" value="NZ_JAQKAB010000013.1"/>
</dbReference>
<keyword evidence="3" id="KW-1185">Reference proteome</keyword>
<dbReference type="Proteomes" id="UP001211894">
    <property type="component" value="Unassembled WGS sequence"/>
</dbReference>
<gene>
    <name evidence="2" type="ORF">PJ311_16570</name>
</gene>
<evidence type="ECO:0000256" key="1">
    <source>
        <dbReference type="SAM" id="SignalP"/>
    </source>
</evidence>
<dbReference type="PROSITE" id="PS51257">
    <property type="entry name" value="PROKAR_LIPOPROTEIN"/>
    <property type="match status" value="1"/>
</dbReference>
<dbReference type="Pfam" id="PF09580">
    <property type="entry name" value="Spore_YhcN_YlaJ"/>
    <property type="match status" value="1"/>
</dbReference>
<proteinExistence type="predicted"/>
<keyword evidence="2" id="KW-0449">Lipoprotein</keyword>
<dbReference type="NCBIfam" id="TIGR02898">
    <property type="entry name" value="spore_YhcN_YlaJ"/>
    <property type="match status" value="1"/>
</dbReference>
<reference evidence="2 3" key="1">
    <citation type="submission" date="2023-01" db="EMBL/GenBank/DDBJ databases">
        <title>Bacillus changyiensis sp. nov., isolated from a coastal deposit.</title>
        <authorList>
            <person name="Xiao G."/>
            <person name="Lai Q."/>
            <person name="Hu Z."/>
            <person name="Shao Z."/>
        </authorList>
    </citation>
    <scope>NUCLEOTIDE SEQUENCE [LARGE SCALE GENOMIC DNA]</scope>
    <source>
        <strain evidence="2 3">CLL-7-23</strain>
    </source>
</reference>
<organism evidence="2 3">
    <name type="scientific">Bacillus changyiensis</name>
    <dbReference type="NCBI Taxonomy" id="3004103"/>
    <lineage>
        <taxon>Bacteria</taxon>
        <taxon>Bacillati</taxon>
        <taxon>Bacillota</taxon>
        <taxon>Bacilli</taxon>
        <taxon>Bacillales</taxon>
        <taxon>Bacillaceae</taxon>
        <taxon>Bacillus</taxon>
    </lineage>
</organism>
<keyword evidence="1" id="KW-0732">Signal</keyword>
<protein>
    <submittedName>
        <fullName evidence="2">YhcN/YlaJ family sporulation lipoprotein</fullName>
    </submittedName>
</protein>
<dbReference type="InterPro" id="IPR019076">
    <property type="entry name" value="Spore_lipoprot_YhcN/YlaJ-like"/>
</dbReference>
<feature type="chain" id="PRO_5045644377" evidence="1">
    <location>
        <begin position="26"/>
        <end position="191"/>
    </location>
</feature>
<comment type="caution">
    <text evidence="2">The sequence shown here is derived from an EMBL/GenBank/DDBJ whole genome shotgun (WGS) entry which is preliminary data.</text>
</comment>
<dbReference type="EMBL" id="JAQKAB010000013">
    <property type="protein sequence ID" value="MDA7028188.1"/>
    <property type="molecule type" value="Genomic_DNA"/>
</dbReference>
<dbReference type="InterPro" id="IPR014247">
    <property type="entry name" value="Spore_lipoprot_YhcN/YlaJ"/>
</dbReference>
<sequence length="191" mass="21746">MFNKKKGAITAFLFPLLFTAGCGMANQGENERRDQNDVLQNVTDRNNINEGTNVSERINRDDRMDVTYRNPDRNINNNNNNNMDVADKVADKVTDLKEVRHANVIVTNRNAYVAVVLKGNPKGNVTGDLKKKISNKVKRTDKDINNVFVSANPDFVDRMRNYGDRIQNGEPIEGIFDEFGETINRIFPQQR</sequence>
<name>A0ABT4X7C5_9BACI</name>
<evidence type="ECO:0000313" key="2">
    <source>
        <dbReference type="EMBL" id="MDA7028188.1"/>
    </source>
</evidence>
<evidence type="ECO:0000313" key="3">
    <source>
        <dbReference type="Proteomes" id="UP001211894"/>
    </source>
</evidence>